<accession>A0A0P9Z626</accession>
<comment type="similarity">
    <text evidence="2">Belongs to the GTP cyclohydrolase IV family.</text>
</comment>
<comment type="caution">
    <text evidence="4">The sequence shown here is derived from an EMBL/GenBank/DDBJ whole genome shotgun (WGS) entry which is preliminary data.</text>
</comment>
<dbReference type="HAMAP" id="MF_01527_B">
    <property type="entry name" value="GTP_cyclohydrol_B"/>
    <property type="match status" value="1"/>
</dbReference>
<dbReference type="UniPathway" id="UPA00848">
    <property type="reaction ID" value="UER00151"/>
</dbReference>
<sequence length="328" mass="36074">MCAGVINAPRHQASRSKRGQPTRRPTHMNNSLPDVALTEASSALIALDWVGMQAIEVPIRLSEEGVSHSVHAFVDLHVDLADPSVKGIHMSRLYRLLDRFAEERELNVASLADLLEAMVESHASCRSTRSRIRLNFNLLCRRPALVTEGLSGWKSYPVTLEGIWEAGRLSLDLSVGITYSSTCPCSAALSRQLLESAFIAHFDRQTFVDTMQVANWLRANGSLATPHSQRSVATVQVRIPEHATELGLMALIDTTERALGTPVQTAVKRADEQAFARLNGQNLMYVEDAARKIQQALEGLYAASSVSVRHFESLHPHDAAAQTSNYLT</sequence>
<protein>
    <recommendedName>
        <fullName evidence="2">GTP cyclohydrolase FolE2</fullName>
        <ecNumber evidence="2">3.5.4.16</ecNumber>
    </recommendedName>
</protein>
<dbReference type="InterPro" id="IPR022838">
    <property type="entry name" value="GTP_cyclohydrolase_FolE2"/>
</dbReference>
<dbReference type="GO" id="GO:0046654">
    <property type="term" value="P:tetrahydrofolate biosynthetic process"/>
    <property type="evidence" value="ECO:0007669"/>
    <property type="project" value="UniProtKB-UniRule"/>
</dbReference>
<name>A0A0P9Z626_9PSED</name>
<gene>
    <name evidence="2" type="primary">folE2</name>
    <name evidence="4" type="ORF">ALO52_04320</name>
</gene>
<dbReference type="Proteomes" id="UP000050562">
    <property type="component" value="Unassembled WGS sequence"/>
</dbReference>
<evidence type="ECO:0000256" key="2">
    <source>
        <dbReference type="HAMAP-Rule" id="MF_01527"/>
    </source>
</evidence>
<dbReference type="GO" id="GO:0003934">
    <property type="term" value="F:GTP cyclohydrolase I activity"/>
    <property type="evidence" value="ECO:0007669"/>
    <property type="project" value="UniProtKB-UniRule"/>
</dbReference>
<organism evidence="4 5">
    <name type="scientific">Pseudomonas syringae pv. primulae</name>
    <dbReference type="NCBI Taxonomy" id="251707"/>
    <lineage>
        <taxon>Bacteria</taxon>
        <taxon>Pseudomonadati</taxon>
        <taxon>Pseudomonadota</taxon>
        <taxon>Gammaproteobacteria</taxon>
        <taxon>Pseudomonadales</taxon>
        <taxon>Pseudomonadaceae</taxon>
        <taxon>Pseudomonas</taxon>
    </lineage>
</organism>
<dbReference type="EMBL" id="LJRC01000017">
    <property type="protein sequence ID" value="KPY41412.1"/>
    <property type="molecule type" value="Genomic_DNA"/>
</dbReference>
<comment type="catalytic activity">
    <reaction evidence="2">
        <text>GTP + H2O = 7,8-dihydroneopterin 3'-triphosphate + formate + H(+)</text>
        <dbReference type="Rhea" id="RHEA:17473"/>
        <dbReference type="ChEBI" id="CHEBI:15377"/>
        <dbReference type="ChEBI" id="CHEBI:15378"/>
        <dbReference type="ChEBI" id="CHEBI:15740"/>
        <dbReference type="ChEBI" id="CHEBI:37565"/>
        <dbReference type="ChEBI" id="CHEBI:58462"/>
        <dbReference type="EC" id="3.5.4.16"/>
    </reaction>
</comment>
<comment type="function">
    <text evidence="2">Converts GTP to 7,8-dihydroneopterin triphosphate.</text>
</comment>
<dbReference type="PANTHER" id="PTHR36445:SF1">
    <property type="entry name" value="GTP CYCLOHYDROLASE MPTA"/>
    <property type="match status" value="1"/>
</dbReference>
<comment type="pathway">
    <text evidence="2">Cofactor biosynthesis; 7,8-dihydroneopterin triphosphate biosynthesis; 7,8-dihydroneopterin triphosphate from GTP: step 1/1.</text>
</comment>
<dbReference type="PANTHER" id="PTHR36445">
    <property type="entry name" value="GTP CYCLOHYDROLASE MPTA"/>
    <property type="match status" value="1"/>
</dbReference>
<feature type="site" description="May be catalytically important" evidence="2">
    <location>
        <position position="183"/>
    </location>
</feature>
<dbReference type="Pfam" id="PF02649">
    <property type="entry name" value="GCHY-1"/>
    <property type="match status" value="1"/>
</dbReference>
<feature type="compositionally biased region" description="Basic residues" evidence="3">
    <location>
        <begin position="12"/>
        <end position="26"/>
    </location>
</feature>
<dbReference type="NCBIfam" id="NF010200">
    <property type="entry name" value="PRK13674.1-1"/>
    <property type="match status" value="1"/>
</dbReference>
<dbReference type="PATRIC" id="fig|251707.3.peg.567"/>
<evidence type="ECO:0000313" key="5">
    <source>
        <dbReference type="Proteomes" id="UP000050562"/>
    </source>
</evidence>
<evidence type="ECO:0000256" key="1">
    <source>
        <dbReference type="ARBA" id="ARBA00022801"/>
    </source>
</evidence>
<feature type="region of interest" description="Disordered" evidence="3">
    <location>
        <begin position="1"/>
        <end position="32"/>
    </location>
</feature>
<keyword evidence="1 2" id="KW-0378">Hydrolase</keyword>
<evidence type="ECO:0000256" key="3">
    <source>
        <dbReference type="SAM" id="MobiDB-lite"/>
    </source>
</evidence>
<reference evidence="4 5" key="1">
    <citation type="submission" date="2015-09" db="EMBL/GenBank/DDBJ databases">
        <title>Genome announcement of multiple Pseudomonas syringae strains.</title>
        <authorList>
            <person name="Thakur S."/>
            <person name="Wang P.W."/>
            <person name="Gong Y."/>
            <person name="Weir B.S."/>
            <person name="Guttman D.S."/>
        </authorList>
    </citation>
    <scope>NUCLEOTIDE SEQUENCE [LARGE SCALE GENOMIC DNA]</scope>
    <source>
        <strain evidence="4 5">ICMP3956</strain>
    </source>
</reference>
<dbReference type="EC" id="3.5.4.16" evidence="2"/>
<proteinExistence type="inferred from homology"/>
<dbReference type="AlphaFoldDB" id="A0A0P9Z626"/>
<evidence type="ECO:0000313" key="4">
    <source>
        <dbReference type="EMBL" id="KPY41412.1"/>
    </source>
</evidence>
<dbReference type="Gene3D" id="3.10.270.10">
    <property type="entry name" value="Urate Oxidase"/>
    <property type="match status" value="1"/>
</dbReference>
<dbReference type="InterPro" id="IPR003801">
    <property type="entry name" value="GTP_cyclohydrolase_FolE2/MptA"/>
</dbReference>